<keyword evidence="1" id="KW-1133">Transmembrane helix</keyword>
<feature type="transmembrane region" description="Helical" evidence="1">
    <location>
        <begin position="173"/>
        <end position="191"/>
    </location>
</feature>
<dbReference type="OrthoDB" id="2866591at2"/>
<dbReference type="AlphaFoldDB" id="A0A2V3ACW3"/>
<dbReference type="Proteomes" id="UP000247150">
    <property type="component" value="Unassembled WGS sequence"/>
</dbReference>
<gene>
    <name evidence="2" type="ORF">DFO73_102361</name>
</gene>
<comment type="caution">
    <text evidence="2">The sequence shown here is derived from an EMBL/GenBank/DDBJ whole genome shotgun (WGS) entry which is preliminary data.</text>
</comment>
<evidence type="ECO:0000313" key="3">
    <source>
        <dbReference type="Proteomes" id="UP000247150"/>
    </source>
</evidence>
<feature type="transmembrane region" description="Helical" evidence="1">
    <location>
        <begin position="101"/>
        <end position="120"/>
    </location>
</feature>
<sequence length="201" mass="22611">MIKKICLCFLIFLSSGVSIYLYAKNMAFEETRYGITEVILFSIPFTMCLVNSSLFILPKQFQGSYSRYKKGIESIFLSITMILFMLHFGLILEAIGTDVNLLLLIPISVGIVLITTANTLPRFQLELNKTSSELTQSTHQVWNIVVRPFSLPLFIGGLAMLLCVILPGTLMFVGFFSILLCTLLVSIFLSYKAFQSHLKNL</sequence>
<name>A0A2V3ACW3_9BACI</name>
<keyword evidence="1" id="KW-0812">Transmembrane</keyword>
<feature type="transmembrane region" description="Helical" evidence="1">
    <location>
        <begin position="141"/>
        <end position="167"/>
    </location>
</feature>
<accession>A0A2V3ACW3</accession>
<protein>
    <submittedName>
        <fullName evidence="2">Uncharacterized protein</fullName>
    </submittedName>
</protein>
<feature type="transmembrane region" description="Helical" evidence="1">
    <location>
        <begin position="33"/>
        <end position="54"/>
    </location>
</feature>
<keyword evidence="1" id="KW-0472">Membrane</keyword>
<proteinExistence type="predicted"/>
<evidence type="ECO:0000313" key="2">
    <source>
        <dbReference type="EMBL" id="PWW31364.1"/>
    </source>
</evidence>
<dbReference type="EMBL" id="QGTW01000002">
    <property type="protein sequence ID" value="PWW31364.1"/>
    <property type="molecule type" value="Genomic_DNA"/>
</dbReference>
<evidence type="ECO:0000256" key="1">
    <source>
        <dbReference type="SAM" id="Phobius"/>
    </source>
</evidence>
<dbReference type="RefSeq" id="WP_110063897.1">
    <property type="nucleotide sequence ID" value="NZ_QGTW01000002.1"/>
</dbReference>
<feature type="transmembrane region" description="Helical" evidence="1">
    <location>
        <begin position="75"/>
        <end position="95"/>
    </location>
</feature>
<organism evidence="2 3">
    <name type="scientific">Cytobacillus oceanisediminis</name>
    <dbReference type="NCBI Taxonomy" id="665099"/>
    <lineage>
        <taxon>Bacteria</taxon>
        <taxon>Bacillati</taxon>
        <taxon>Bacillota</taxon>
        <taxon>Bacilli</taxon>
        <taxon>Bacillales</taxon>
        <taxon>Bacillaceae</taxon>
        <taxon>Cytobacillus</taxon>
    </lineage>
</organism>
<reference evidence="2 3" key="1">
    <citation type="submission" date="2018-05" db="EMBL/GenBank/DDBJ databases">
        <title>Freshwater and sediment microbial communities from various areas in North America, analyzing microbe dynamics in response to fracking.</title>
        <authorList>
            <person name="Lamendella R."/>
        </authorList>
    </citation>
    <scope>NUCLEOTIDE SEQUENCE [LARGE SCALE GENOMIC DNA]</scope>
    <source>
        <strain evidence="2 3">15_TX</strain>
    </source>
</reference>